<evidence type="ECO:0000313" key="6">
    <source>
        <dbReference type="EMBL" id="KAK2553031.1"/>
    </source>
</evidence>
<dbReference type="InterPro" id="IPR025151">
    <property type="entry name" value="ELYS_dom"/>
</dbReference>
<feature type="region of interest" description="Disordered" evidence="3">
    <location>
        <begin position="1411"/>
        <end position="1494"/>
    </location>
</feature>
<evidence type="ECO:0000259" key="4">
    <source>
        <dbReference type="Pfam" id="PF13934"/>
    </source>
</evidence>
<reference evidence="6" key="2">
    <citation type="journal article" date="2023" name="Science">
        <title>Genomic signatures of disease resistance in endangered staghorn corals.</title>
        <authorList>
            <person name="Vollmer S.V."/>
            <person name="Selwyn J.D."/>
            <person name="Despard B.A."/>
            <person name="Roesel C.L."/>
        </authorList>
    </citation>
    <scope>NUCLEOTIDE SEQUENCE</scope>
    <source>
        <strain evidence="6">K2</strain>
    </source>
</reference>
<dbReference type="PANTHER" id="PTHR21583">
    <property type="entry name" value="ELYS PROTEIN"/>
    <property type="match status" value="1"/>
</dbReference>
<dbReference type="InterPro" id="IPR052620">
    <property type="entry name" value="ELYS/MEL-28_NucAsmblyFactor"/>
</dbReference>
<gene>
    <name evidence="6" type="ORF">P5673_025755</name>
</gene>
<feature type="compositionally biased region" description="Acidic residues" evidence="3">
    <location>
        <begin position="1184"/>
        <end position="1206"/>
    </location>
</feature>
<feature type="domain" description="ELYS beta-propeller" evidence="5">
    <location>
        <begin position="11"/>
        <end position="336"/>
    </location>
</feature>
<feature type="compositionally biased region" description="Polar residues" evidence="3">
    <location>
        <begin position="1324"/>
        <end position="1362"/>
    </location>
</feature>
<feature type="region of interest" description="Disordered" evidence="3">
    <location>
        <begin position="1103"/>
        <end position="1206"/>
    </location>
</feature>
<dbReference type="EMBL" id="JARQWQ010000081">
    <property type="protein sequence ID" value="KAK2553031.1"/>
    <property type="molecule type" value="Genomic_DNA"/>
</dbReference>
<evidence type="ECO:0000256" key="1">
    <source>
        <dbReference type="ARBA" id="ARBA00004123"/>
    </source>
</evidence>
<dbReference type="Proteomes" id="UP001249851">
    <property type="component" value="Unassembled WGS sequence"/>
</dbReference>
<dbReference type="GO" id="GO:0005634">
    <property type="term" value="C:nucleus"/>
    <property type="evidence" value="ECO:0007669"/>
    <property type="project" value="UniProtKB-SubCell"/>
</dbReference>
<evidence type="ECO:0000313" key="7">
    <source>
        <dbReference type="Proteomes" id="UP001249851"/>
    </source>
</evidence>
<sequence>MMNRAFSANSITPLRYYSSVTIECLERPDPQDDTESFISGSVLRGGKLAWLVRGATLEVVDTKTGSRQASWRFGSSLKQQRPVSISSLSELRTDDGVKLLVGLKDLTGAGGGIVCIFDPFLSRVIKAIEVPYPVTVVESVTGSGGAHASPHALSLQLKLLFGIAAVGTEQGHCYLIDLRLDDEAEEFDEWHMSPIDVVDSESHDMEQLRNAARRNGTHLAIEIGNFSHVFGRFSYVQCDSTEMKNMSSGEVFVTAVKYIRQTSILVIGFNFGCFQIYSSQVDRYYSAITHFTYQEPEDDPRYCCYLWVARGPIVPENSPETPATLTLYQLVFASRDHLPEQDGSSFYRPRVDDDVPEESDNFRDLTLAVCVWEAPAHDQHSRPTCYLGIFDVNCWYQSQMPASIRDAMFGSKDYSCPFFAFISLVDILDVASPDGIVDIYVDAATVSNFVSSVSSTLEQHLWPASLKFDTCCLMETGLVDAKFLGVQRQILANISKEGISCLSDAHEYFNVCYAAGLLPRNFDLSKPQDKTFHLEAVLSVALEHGLVTFIVSCVQKLGAGNVVHAGCSLKLMLDWAWDRVVEIKNQLDQLCVPLFDCGGGTPDDQMLLMLENQNTQLSSLTAIFQALLTQSATTTHQGLKDLEAKYNVVSILSMYLKVVLWFIGQGLLPEQPEGSTSAARSQGVSQWILKGGNEIYPPSSLHGLCSLYLIENVHPNWKHCIVFYLLLDLCFLETELQRNEVAAKFAGHFKIPEGLIRLVQGFWLLDHQYFEVAVTTLVDPLIKTELGEWQKSFIMKTLLFQGEFQKALYFMKVTQPAVQGVSDVKLFLSVLLANGKVAEAFSFQRKHQNPKANKDILYHFFNAGNMSKLLQHSLDSTEERGRYVEGIRLNEVLKKDKLSQQDERAKVRSALVDAHVRCLPRVQRKLLFGPDKPAHQATALTEVARPKPLSTVVRKVDKGRPLSRAVLLSSAMDKVHEIRMQSEIEAQQSRPTEKRECQEPEPFVSTPVTPRAKCRLTDSSKVGVVYPSSPISEKVSPTRKVTSPTFLDKRSRRQFFSGAEALSLLATPPILKVKPITPGLSINNTEAVNISTPQSILKITRVIRRTSPQPSPKSSPPTTRRGSSEQLSRPETSAHNDTSEFATPSRRISPPKQTDAVLTPDTGPSHVSNERDVIGIGTKTMAVEDTESQQDDQMESATDGVDEQEETEVQITAAVMDITGDSDDLEEEAAGTHDDDYSSYELDDSDTAAMDADSENESVKESPQITSVTVEQTEEHVFAKLSPVAEQPSFAEEPPSPRRVSDEPSTLPPPLKESQPDSEELSPPSCSGSRSPQKLSQSAEIFSSELVQSRTPPQLGPNQETLETADLSYVFSPPAVLQTPPRGATTPLAVAESSTPSLEFIFSPPLTRSMARRRSSGITPGSQSFIREFSGKATPHQSPSNSPISFVSPVPHPESSPRGSRKRGVRLPAHSMTLRARKCPARPTRSAKLPHTKL</sequence>
<feature type="domain" description="ELYS beta-propeller" evidence="5">
    <location>
        <begin position="359"/>
        <end position="479"/>
    </location>
</feature>
<reference evidence="6" key="1">
    <citation type="journal article" date="2023" name="G3 (Bethesda)">
        <title>Whole genome assembly and annotation of the endangered Caribbean coral Acropora cervicornis.</title>
        <authorList>
            <person name="Selwyn J.D."/>
            <person name="Vollmer S.V."/>
        </authorList>
    </citation>
    <scope>NUCLEOTIDE SEQUENCE</scope>
    <source>
        <strain evidence="6">K2</strain>
    </source>
</reference>
<feature type="compositionally biased region" description="Acidic residues" evidence="3">
    <location>
        <begin position="1237"/>
        <end position="1256"/>
    </location>
</feature>
<comment type="caution">
    <text evidence="6">The sequence shown here is derived from an EMBL/GenBank/DDBJ whole genome shotgun (WGS) entry which is preliminary data.</text>
</comment>
<name>A0AAD9Q1P0_ACRCE</name>
<evidence type="ECO:0000256" key="2">
    <source>
        <dbReference type="ARBA" id="ARBA00023242"/>
    </source>
</evidence>
<proteinExistence type="predicted"/>
<feature type="compositionally biased region" description="Polar residues" evidence="3">
    <location>
        <begin position="1416"/>
        <end position="1425"/>
    </location>
</feature>
<evidence type="ECO:0000259" key="5">
    <source>
        <dbReference type="Pfam" id="PF16687"/>
    </source>
</evidence>
<keyword evidence="2" id="KW-0539">Nucleus</keyword>
<dbReference type="Pfam" id="PF16687">
    <property type="entry name" value="ELYS-bb"/>
    <property type="match status" value="2"/>
</dbReference>
<feature type="region of interest" description="Disordered" evidence="3">
    <location>
        <begin position="1220"/>
        <end position="1394"/>
    </location>
</feature>
<protein>
    <submittedName>
        <fullName evidence="6">Protein ELYS</fullName>
    </submittedName>
</protein>
<feature type="compositionally biased region" description="Polar residues" evidence="3">
    <location>
        <begin position="1261"/>
        <end position="1271"/>
    </location>
</feature>
<feature type="compositionally biased region" description="Polar residues" evidence="3">
    <location>
        <begin position="1435"/>
        <end position="1445"/>
    </location>
</feature>
<feature type="region of interest" description="Disordered" evidence="3">
    <location>
        <begin position="984"/>
        <end position="1009"/>
    </location>
</feature>
<feature type="compositionally biased region" description="Acidic residues" evidence="3">
    <location>
        <begin position="1220"/>
        <end position="1229"/>
    </location>
</feature>
<feature type="domain" description="ELYS-like" evidence="4">
    <location>
        <begin position="691"/>
        <end position="880"/>
    </location>
</feature>
<organism evidence="6 7">
    <name type="scientific">Acropora cervicornis</name>
    <name type="common">Staghorn coral</name>
    <dbReference type="NCBI Taxonomy" id="6130"/>
    <lineage>
        <taxon>Eukaryota</taxon>
        <taxon>Metazoa</taxon>
        <taxon>Cnidaria</taxon>
        <taxon>Anthozoa</taxon>
        <taxon>Hexacorallia</taxon>
        <taxon>Scleractinia</taxon>
        <taxon>Astrocoeniina</taxon>
        <taxon>Acroporidae</taxon>
        <taxon>Acropora</taxon>
    </lineage>
</organism>
<dbReference type="PANTHER" id="PTHR21583:SF8">
    <property type="entry name" value="PROTEIN ELYS"/>
    <property type="match status" value="1"/>
</dbReference>
<dbReference type="Pfam" id="PF13934">
    <property type="entry name" value="ELYS"/>
    <property type="match status" value="1"/>
</dbReference>
<accession>A0AAD9Q1P0</accession>
<dbReference type="InterPro" id="IPR032040">
    <property type="entry name" value="ELYS-bb"/>
</dbReference>
<evidence type="ECO:0000256" key="3">
    <source>
        <dbReference type="SAM" id="MobiDB-lite"/>
    </source>
</evidence>
<keyword evidence="7" id="KW-1185">Reference proteome</keyword>
<comment type="subcellular location">
    <subcellularLocation>
        <location evidence="1">Nucleus</location>
    </subcellularLocation>
</comment>